<dbReference type="GO" id="GO:0006412">
    <property type="term" value="P:translation"/>
    <property type="evidence" value="ECO:0007669"/>
    <property type="project" value="InterPro"/>
</dbReference>
<proteinExistence type="inferred from homology"/>
<dbReference type="GO" id="GO:1990904">
    <property type="term" value="C:ribonucleoprotein complex"/>
    <property type="evidence" value="ECO:0007669"/>
    <property type="project" value="UniProtKB-KW"/>
</dbReference>
<dbReference type="GO" id="GO:0003735">
    <property type="term" value="F:structural constituent of ribosome"/>
    <property type="evidence" value="ECO:0007669"/>
    <property type="project" value="InterPro"/>
</dbReference>
<dbReference type="SUPFAM" id="SSF50249">
    <property type="entry name" value="Nucleic acid-binding proteins"/>
    <property type="match status" value="1"/>
</dbReference>
<evidence type="ECO:0000256" key="3">
    <source>
        <dbReference type="ARBA" id="ARBA00023274"/>
    </source>
</evidence>
<dbReference type="EMBL" id="HBGA01047738">
    <property type="protein sequence ID" value="CAD9006435.1"/>
    <property type="molecule type" value="Transcribed_RNA"/>
</dbReference>
<name>A0A7S1N9U9_9EUGL</name>
<sequence>MAQNAKHIPKLQLLKGKVATLSKTLMKGVEPFRADKEISRILPKGVSGYEKIGTIVATYGKTVTIAVTNPVYYPRYKRTFVQTSRIKAHDETECLIEGDIVHMHSIPRQAKDKAYNVDYIIKPNIEGRLRLQLGLRAVPEPLKMYPTSKSRAKPKGTTKRSRALQPIKERYMAECPFLERAGVLRRIGFNVKMMILDEDRRQSRARRKLERLALRSATIAVAKEADAAAGEKGPRRVVFTSPIQSRLG</sequence>
<dbReference type="InterPro" id="IPR012340">
    <property type="entry name" value="NA-bd_OB-fold"/>
</dbReference>
<dbReference type="Pfam" id="PF00366">
    <property type="entry name" value="Ribosomal_S17"/>
    <property type="match status" value="1"/>
</dbReference>
<organism evidence="4">
    <name type="scientific">Eutreptiella gymnastica</name>
    <dbReference type="NCBI Taxonomy" id="73025"/>
    <lineage>
        <taxon>Eukaryota</taxon>
        <taxon>Discoba</taxon>
        <taxon>Euglenozoa</taxon>
        <taxon>Euglenida</taxon>
        <taxon>Spirocuta</taxon>
        <taxon>Euglenophyceae</taxon>
        <taxon>Eutreptiales</taxon>
        <taxon>Eutreptiaceae</taxon>
        <taxon>Eutreptiella</taxon>
    </lineage>
</organism>
<accession>A0A7S1N9U9</accession>
<dbReference type="InterPro" id="IPR000266">
    <property type="entry name" value="Ribosomal_uS17"/>
</dbReference>
<evidence type="ECO:0000313" key="4">
    <source>
        <dbReference type="EMBL" id="CAD9006435.1"/>
    </source>
</evidence>
<keyword evidence="3" id="KW-0687">Ribonucleoprotein</keyword>
<reference evidence="4" key="1">
    <citation type="submission" date="2021-01" db="EMBL/GenBank/DDBJ databases">
        <authorList>
            <person name="Corre E."/>
            <person name="Pelletier E."/>
            <person name="Niang G."/>
            <person name="Scheremetjew M."/>
            <person name="Finn R."/>
            <person name="Kale V."/>
            <person name="Holt S."/>
            <person name="Cochrane G."/>
            <person name="Meng A."/>
            <person name="Brown T."/>
            <person name="Cohen L."/>
        </authorList>
    </citation>
    <scope>NUCLEOTIDE SEQUENCE</scope>
    <source>
        <strain evidence="4">NIES-381</strain>
    </source>
</reference>
<dbReference type="GO" id="GO:0005840">
    <property type="term" value="C:ribosome"/>
    <property type="evidence" value="ECO:0007669"/>
    <property type="project" value="UniProtKB-KW"/>
</dbReference>
<protein>
    <recommendedName>
        <fullName evidence="5">30S ribosomal protein S17, chloroplastic</fullName>
    </recommendedName>
</protein>
<keyword evidence="2" id="KW-0689">Ribosomal protein</keyword>
<comment type="similarity">
    <text evidence="1">Belongs to the universal ribosomal protein uS17 family.</text>
</comment>
<dbReference type="Gene3D" id="2.40.50.140">
    <property type="entry name" value="Nucleic acid-binding proteins"/>
    <property type="match status" value="1"/>
</dbReference>
<dbReference type="AlphaFoldDB" id="A0A7S1N9U9"/>
<evidence type="ECO:0000256" key="1">
    <source>
        <dbReference type="ARBA" id="ARBA00010254"/>
    </source>
</evidence>
<evidence type="ECO:0008006" key="5">
    <source>
        <dbReference type="Google" id="ProtNLM"/>
    </source>
</evidence>
<evidence type="ECO:0000256" key="2">
    <source>
        <dbReference type="ARBA" id="ARBA00022980"/>
    </source>
</evidence>
<gene>
    <name evidence="4" type="ORF">EGYM00392_LOCUS17525</name>
</gene>